<name>A0AA39Y875_9PEZI</name>
<dbReference type="CDD" id="cd05403">
    <property type="entry name" value="NT_KNTase_like"/>
    <property type="match status" value="1"/>
</dbReference>
<dbReference type="SUPFAM" id="SSF81301">
    <property type="entry name" value="Nucleotidyltransferase"/>
    <property type="match status" value="1"/>
</dbReference>
<dbReference type="Proteomes" id="UP001174936">
    <property type="component" value="Unassembled WGS sequence"/>
</dbReference>
<dbReference type="InterPro" id="IPR002934">
    <property type="entry name" value="Polymerase_NTP_transf_dom"/>
</dbReference>
<proteinExistence type="predicted"/>
<keyword evidence="3" id="KW-1185">Reference proteome</keyword>
<gene>
    <name evidence="2" type="ORF">B0T16DRAFT_429552</name>
</gene>
<protein>
    <recommendedName>
        <fullName evidence="1">Polymerase nucleotidyl transferase domain-containing protein</fullName>
    </recommendedName>
</protein>
<evidence type="ECO:0000259" key="1">
    <source>
        <dbReference type="Pfam" id="PF01909"/>
    </source>
</evidence>
<sequence>MLPHHLQTVQNIKAHLESDPKVLALILGGSVTHGFALPSSDIDIMIVLSPADHAAQLATGYATYRSVEAAPYPDGYVDGKFTTLDFIRAVAERGSEPARYAFSHAVILFSRIPGLEEVVREAGRYPVHLKKERLKSFRTQFAAWRWFSTEARKKGNVFLVNLAVGKMCLFGMRLILAWNERLYPFHKWAVKEVEKCAEKPEGVVQAIERVCVDMSEENVEGVFELIKGYREWEEGMREDGWERWGTVFLRDVELTWLNGQMAIEDV</sequence>
<dbReference type="AlphaFoldDB" id="A0AA39Y875"/>
<organism evidence="2 3">
    <name type="scientific">Cercophora newfieldiana</name>
    <dbReference type="NCBI Taxonomy" id="92897"/>
    <lineage>
        <taxon>Eukaryota</taxon>
        <taxon>Fungi</taxon>
        <taxon>Dikarya</taxon>
        <taxon>Ascomycota</taxon>
        <taxon>Pezizomycotina</taxon>
        <taxon>Sordariomycetes</taxon>
        <taxon>Sordariomycetidae</taxon>
        <taxon>Sordariales</taxon>
        <taxon>Lasiosphaeriaceae</taxon>
        <taxon>Cercophora</taxon>
    </lineage>
</organism>
<comment type="caution">
    <text evidence="2">The sequence shown here is derived from an EMBL/GenBank/DDBJ whole genome shotgun (WGS) entry which is preliminary data.</text>
</comment>
<feature type="domain" description="Polymerase nucleotidyl transferase" evidence="1">
    <location>
        <begin position="12"/>
        <end position="52"/>
    </location>
</feature>
<reference evidence="2" key="1">
    <citation type="submission" date="2023-06" db="EMBL/GenBank/DDBJ databases">
        <title>Genome-scale phylogeny and comparative genomics of the fungal order Sordariales.</title>
        <authorList>
            <consortium name="Lawrence Berkeley National Laboratory"/>
            <person name="Hensen N."/>
            <person name="Bonometti L."/>
            <person name="Westerberg I."/>
            <person name="Brannstrom I.O."/>
            <person name="Guillou S."/>
            <person name="Cros-Aarteil S."/>
            <person name="Calhoun S."/>
            <person name="Haridas S."/>
            <person name="Kuo A."/>
            <person name="Mondo S."/>
            <person name="Pangilinan J."/>
            <person name="Riley R."/>
            <person name="Labutti K."/>
            <person name="Andreopoulos B."/>
            <person name="Lipzen A."/>
            <person name="Chen C."/>
            <person name="Yanf M."/>
            <person name="Daum C."/>
            <person name="Ng V."/>
            <person name="Clum A."/>
            <person name="Steindorff A."/>
            <person name="Ohm R."/>
            <person name="Martin F."/>
            <person name="Silar P."/>
            <person name="Natvig D."/>
            <person name="Lalanne C."/>
            <person name="Gautier V."/>
            <person name="Ament-Velasquez S.L."/>
            <person name="Kruys A."/>
            <person name="Hutchinson M.I."/>
            <person name="Powell A.J."/>
            <person name="Barry K."/>
            <person name="Miller A.N."/>
            <person name="Grigoriev I.V."/>
            <person name="Debuchy R."/>
            <person name="Gladieux P."/>
            <person name="Thoren M.H."/>
            <person name="Johannesson H."/>
        </authorList>
    </citation>
    <scope>NUCLEOTIDE SEQUENCE</scope>
    <source>
        <strain evidence="2">SMH2532-1</strain>
    </source>
</reference>
<dbReference type="GO" id="GO:0016779">
    <property type="term" value="F:nucleotidyltransferase activity"/>
    <property type="evidence" value="ECO:0007669"/>
    <property type="project" value="InterPro"/>
</dbReference>
<evidence type="ECO:0000313" key="2">
    <source>
        <dbReference type="EMBL" id="KAK0646826.1"/>
    </source>
</evidence>
<dbReference type="Pfam" id="PF01909">
    <property type="entry name" value="NTP_transf_2"/>
    <property type="match status" value="1"/>
</dbReference>
<dbReference type="EMBL" id="JAULSV010000004">
    <property type="protein sequence ID" value="KAK0646826.1"/>
    <property type="molecule type" value="Genomic_DNA"/>
</dbReference>
<accession>A0AA39Y875</accession>
<evidence type="ECO:0000313" key="3">
    <source>
        <dbReference type="Proteomes" id="UP001174936"/>
    </source>
</evidence>
<dbReference type="InterPro" id="IPR043519">
    <property type="entry name" value="NT_sf"/>
</dbReference>
<dbReference type="Gene3D" id="3.30.460.10">
    <property type="entry name" value="Beta Polymerase, domain 2"/>
    <property type="match status" value="1"/>
</dbReference>